<dbReference type="SMART" id="SM01392">
    <property type="entry name" value="MAGE_N"/>
    <property type="match status" value="1"/>
</dbReference>
<dbReference type="InterPro" id="IPR021072">
    <property type="entry name" value="MAGE_N"/>
</dbReference>
<feature type="domain" description="MAGE" evidence="2">
    <location>
        <begin position="110"/>
        <end position="310"/>
    </location>
</feature>
<organism evidence="3 4">
    <name type="scientific">Pipistrellus nathusii</name>
    <name type="common">Nathusius' pipistrelle</name>
    <dbReference type="NCBI Taxonomy" id="59473"/>
    <lineage>
        <taxon>Eukaryota</taxon>
        <taxon>Metazoa</taxon>
        <taxon>Chordata</taxon>
        <taxon>Craniata</taxon>
        <taxon>Vertebrata</taxon>
        <taxon>Euteleostomi</taxon>
        <taxon>Mammalia</taxon>
        <taxon>Eutheria</taxon>
        <taxon>Laurasiatheria</taxon>
        <taxon>Chiroptera</taxon>
        <taxon>Yangochiroptera</taxon>
        <taxon>Vespertilionidae</taxon>
        <taxon>Pipistrellus</taxon>
    </lineage>
</organism>
<name>A0ABP0ALX5_PIPNA</name>
<dbReference type="InterPro" id="IPR002190">
    <property type="entry name" value="MHD_dom"/>
</dbReference>
<feature type="region of interest" description="Disordered" evidence="1">
    <location>
        <begin position="1"/>
        <end position="106"/>
    </location>
</feature>
<dbReference type="InterPro" id="IPR037445">
    <property type="entry name" value="MAGE"/>
</dbReference>
<dbReference type="Gene3D" id="1.10.10.1200">
    <property type="entry name" value="MAGE homology domain, winged helix WH1 motif"/>
    <property type="match status" value="1"/>
</dbReference>
<dbReference type="InterPro" id="IPR041899">
    <property type="entry name" value="MAGE_WH2"/>
</dbReference>
<reference evidence="3" key="1">
    <citation type="submission" date="2023-12" db="EMBL/GenBank/DDBJ databases">
        <authorList>
            <person name="Brown T."/>
        </authorList>
    </citation>
    <scope>NUCLEOTIDE SEQUENCE</scope>
</reference>
<feature type="compositionally biased region" description="Low complexity" evidence="1">
    <location>
        <begin position="94"/>
        <end position="104"/>
    </location>
</feature>
<dbReference type="EMBL" id="OY882879">
    <property type="protein sequence ID" value="CAK6450640.1"/>
    <property type="molecule type" value="Genomic_DNA"/>
</dbReference>
<dbReference type="Pfam" id="PF01454">
    <property type="entry name" value="MAGE"/>
    <property type="match status" value="1"/>
</dbReference>
<evidence type="ECO:0000259" key="2">
    <source>
        <dbReference type="PROSITE" id="PS50838"/>
    </source>
</evidence>
<dbReference type="PROSITE" id="PS50838">
    <property type="entry name" value="MAGE"/>
    <property type="match status" value="1"/>
</dbReference>
<evidence type="ECO:0000313" key="3">
    <source>
        <dbReference type="EMBL" id="CAK6450640.1"/>
    </source>
</evidence>
<dbReference type="Proteomes" id="UP001314169">
    <property type="component" value="Chromosome X"/>
</dbReference>
<evidence type="ECO:0000256" key="1">
    <source>
        <dbReference type="SAM" id="MobiDB-lite"/>
    </source>
</evidence>
<dbReference type="Gene3D" id="1.10.10.1210">
    <property type="entry name" value="MAGE homology domain, winged helix WH2 motif"/>
    <property type="match status" value="1"/>
</dbReference>
<accession>A0ABP0ALX5</accession>
<evidence type="ECO:0000313" key="4">
    <source>
        <dbReference type="Proteomes" id="UP001314169"/>
    </source>
</evidence>
<dbReference type="Pfam" id="PF12440">
    <property type="entry name" value="MAGE_N"/>
    <property type="match status" value="1"/>
</dbReference>
<keyword evidence="4" id="KW-1185">Reference proteome</keyword>
<dbReference type="PANTHER" id="PTHR11736:SF164">
    <property type="entry name" value="MELANOMA-ASSOCIATED ANTIGEN B1"/>
    <property type="match status" value="1"/>
</dbReference>
<feature type="compositionally biased region" description="Polar residues" evidence="1">
    <location>
        <begin position="60"/>
        <end position="84"/>
    </location>
</feature>
<dbReference type="InterPro" id="IPR041898">
    <property type="entry name" value="MAGE_WH1"/>
</dbReference>
<dbReference type="PANTHER" id="PTHR11736">
    <property type="entry name" value="MELANOMA-ASSOCIATED ANTIGEN MAGE ANTIGEN"/>
    <property type="match status" value="1"/>
</dbReference>
<sequence>MPRGKKSKHRAREKRHRQAQGEDQGAGIAHTTAAGEEESPSSPSLMAEDSPPSSPAAGTPKQSQSTPASNSPAVTVSCASSSEGAKSQRKERSSSSQAPPSSGSDWEDLMACKVGMLVKALLYKYEAKEPITKEEMLKVINKKYKAHFPKILQRASERMELTFGLDLKEVDPSRHCYILVSQMDLHNDKNPSDGGRSLPKNGLLMPLLGVIFLNGNRATEEEMWEFLNTMGVYAGKRHFIFGEPWKLITVDFVQQKFLEYRQVPHSDPPRYEFLWGSKAYAETSKMKVLEYWAKINNTTPSTFQAQYKEALREDEERVRVRAAAKAHSRATPSGSCQQR</sequence>
<feature type="compositionally biased region" description="Basic residues" evidence="1">
    <location>
        <begin position="1"/>
        <end position="18"/>
    </location>
</feature>
<proteinExistence type="predicted"/>
<gene>
    <name evidence="3" type="ORF">MPIPNATIZW_LOCUS18946</name>
</gene>
<protein>
    <recommendedName>
        <fullName evidence="2">MAGE domain-containing protein</fullName>
    </recommendedName>
</protein>
<dbReference type="SMART" id="SM01373">
    <property type="entry name" value="MAGE"/>
    <property type="match status" value="1"/>
</dbReference>